<evidence type="ECO:0000313" key="12">
    <source>
        <dbReference type="Proteomes" id="UP001156694"/>
    </source>
</evidence>
<comment type="function">
    <text evidence="9">Essential cell division protein.</text>
</comment>
<dbReference type="PROSITE" id="PS51779">
    <property type="entry name" value="POTRA"/>
    <property type="match status" value="1"/>
</dbReference>
<evidence type="ECO:0000256" key="1">
    <source>
        <dbReference type="ARBA" id="ARBA00004370"/>
    </source>
</evidence>
<evidence type="ECO:0000256" key="4">
    <source>
        <dbReference type="ARBA" id="ARBA00022618"/>
    </source>
</evidence>
<proteinExistence type="inferred from homology"/>
<keyword evidence="5 9" id="KW-0812">Transmembrane</keyword>
<keyword evidence="8 9" id="KW-0131">Cell cycle</keyword>
<keyword evidence="6 9" id="KW-1133">Transmembrane helix</keyword>
<dbReference type="PANTHER" id="PTHR35851:SF1">
    <property type="entry name" value="CELL DIVISION PROTEIN FTSQ"/>
    <property type="match status" value="1"/>
</dbReference>
<name>A0ABQ5VUD4_9RHOB</name>
<protein>
    <recommendedName>
        <fullName evidence="9">Cell division protein FtsQ</fullName>
    </recommendedName>
</protein>
<dbReference type="Pfam" id="PF08478">
    <property type="entry name" value="POTRA_1"/>
    <property type="match status" value="1"/>
</dbReference>
<feature type="domain" description="POTRA" evidence="10">
    <location>
        <begin position="124"/>
        <end position="192"/>
    </location>
</feature>
<dbReference type="InterPro" id="IPR026579">
    <property type="entry name" value="FtsQ"/>
</dbReference>
<evidence type="ECO:0000256" key="5">
    <source>
        <dbReference type="ARBA" id="ARBA00022692"/>
    </source>
</evidence>
<keyword evidence="3 9" id="KW-0997">Cell inner membrane</keyword>
<dbReference type="RefSeq" id="WP_284376902.1">
    <property type="nucleotide sequence ID" value="NZ_BSNN01000002.1"/>
</dbReference>
<comment type="similarity">
    <text evidence="9">Belongs to the FtsQ/DivIB family. FtsQ subfamily.</text>
</comment>
<evidence type="ECO:0000256" key="3">
    <source>
        <dbReference type="ARBA" id="ARBA00022519"/>
    </source>
</evidence>
<dbReference type="InterPro" id="IPR005548">
    <property type="entry name" value="Cell_div_FtsQ/DivIB_C"/>
</dbReference>
<accession>A0ABQ5VUD4</accession>
<evidence type="ECO:0000256" key="9">
    <source>
        <dbReference type="HAMAP-Rule" id="MF_00911"/>
    </source>
</evidence>
<evidence type="ECO:0000313" key="11">
    <source>
        <dbReference type="EMBL" id="GLQ34867.1"/>
    </source>
</evidence>
<comment type="caution">
    <text evidence="11">The sequence shown here is derived from an EMBL/GenBank/DDBJ whole genome shotgun (WGS) entry which is preliminary data.</text>
</comment>
<keyword evidence="2 9" id="KW-1003">Cell membrane</keyword>
<feature type="transmembrane region" description="Helical" evidence="9">
    <location>
        <begin position="77"/>
        <end position="98"/>
    </location>
</feature>
<organism evidence="11 12">
    <name type="scientific">Amylibacter marinus</name>
    <dbReference type="NCBI Taxonomy" id="1475483"/>
    <lineage>
        <taxon>Bacteria</taxon>
        <taxon>Pseudomonadati</taxon>
        <taxon>Pseudomonadota</taxon>
        <taxon>Alphaproteobacteria</taxon>
        <taxon>Rhodobacterales</taxon>
        <taxon>Paracoccaceae</taxon>
        <taxon>Amylibacter</taxon>
    </lineage>
</organism>
<dbReference type="HAMAP" id="MF_00911">
    <property type="entry name" value="FtsQ_subfam"/>
    <property type="match status" value="1"/>
</dbReference>
<gene>
    <name evidence="9 11" type="primary">ftsQ</name>
    <name evidence="11" type="ORF">GCM10007939_11500</name>
</gene>
<dbReference type="Pfam" id="PF03799">
    <property type="entry name" value="FtsQ_DivIB_C"/>
    <property type="match status" value="1"/>
</dbReference>
<evidence type="ECO:0000256" key="7">
    <source>
        <dbReference type="ARBA" id="ARBA00023136"/>
    </source>
</evidence>
<dbReference type="EMBL" id="BSNN01000002">
    <property type="protein sequence ID" value="GLQ34867.1"/>
    <property type="molecule type" value="Genomic_DNA"/>
</dbReference>
<evidence type="ECO:0000256" key="6">
    <source>
        <dbReference type="ARBA" id="ARBA00022989"/>
    </source>
</evidence>
<keyword evidence="7 9" id="KW-0472">Membrane</keyword>
<evidence type="ECO:0000259" key="10">
    <source>
        <dbReference type="PROSITE" id="PS51779"/>
    </source>
</evidence>
<keyword evidence="4 9" id="KW-0132">Cell division</keyword>
<evidence type="ECO:0000256" key="2">
    <source>
        <dbReference type="ARBA" id="ARBA00022475"/>
    </source>
</evidence>
<dbReference type="GO" id="GO:0051301">
    <property type="term" value="P:cell division"/>
    <property type="evidence" value="ECO:0007669"/>
    <property type="project" value="UniProtKB-KW"/>
</dbReference>
<evidence type="ECO:0000256" key="8">
    <source>
        <dbReference type="ARBA" id="ARBA00023306"/>
    </source>
</evidence>
<dbReference type="Proteomes" id="UP001156694">
    <property type="component" value="Unassembled WGS sequence"/>
</dbReference>
<keyword evidence="12" id="KW-1185">Reference proteome</keyword>
<sequence length="334" mass="37118">MQPIDRSQPPLEGPSVMETLHARKEAQPNVAPLGAVSAAKVERLFGQAAPQKLPPKVDPAPSRAKYKMQRLWLTPMVRGLVCTGVPMVAILGVALLALSNDELRNRVATSLADARENIQTRPEFQIELMKISGASEDLAQDIRNALGLKFPISSFQVNLELLQDKIEQLDGVYRAELYSHSSNLLEVKITERIPVIMLRKGRELDLLDADGVRTGIITSRLDRRDLPLIAGLEAEENIPEALALFDAAKPILPRVRGLRRMGARRWDVMMDKGQIIQLPEQNAVAALERVIALHGAQKILNRDVRLVDMRNSERPILRLSDVATELFRASAIPE</sequence>
<dbReference type="PANTHER" id="PTHR35851">
    <property type="entry name" value="CELL DIVISION PROTEIN FTSQ"/>
    <property type="match status" value="1"/>
</dbReference>
<comment type="subcellular location">
    <subcellularLocation>
        <location evidence="9">Cell inner membrane</location>
        <topology evidence="9">Single-pass type II membrane protein</topology>
    </subcellularLocation>
    <subcellularLocation>
        <location evidence="1">Membrane</location>
    </subcellularLocation>
    <text evidence="9">Localizes to the division septum.</text>
</comment>
<dbReference type="InterPro" id="IPR034746">
    <property type="entry name" value="POTRA"/>
</dbReference>
<dbReference type="InterPro" id="IPR013685">
    <property type="entry name" value="POTRA_FtsQ_type"/>
</dbReference>
<reference evidence="12" key="1">
    <citation type="journal article" date="2019" name="Int. J. Syst. Evol. Microbiol.">
        <title>The Global Catalogue of Microorganisms (GCM) 10K type strain sequencing project: providing services to taxonomists for standard genome sequencing and annotation.</title>
        <authorList>
            <consortium name="The Broad Institute Genomics Platform"/>
            <consortium name="The Broad Institute Genome Sequencing Center for Infectious Disease"/>
            <person name="Wu L."/>
            <person name="Ma J."/>
        </authorList>
    </citation>
    <scope>NUCLEOTIDE SEQUENCE [LARGE SCALE GENOMIC DNA]</scope>
    <source>
        <strain evidence="12">NBRC 110140</strain>
    </source>
</reference>